<evidence type="ECO:0000256" key="1">
    <source>
        <dbReference type="SAM" id="Phobius"/>
    </source>
</evidence>
<gene>
    <name evidence="2" type="ORF">FXF36_14255</name>
</gene>
<dbReference type="RefSeq" id="WP_151625233.1">
    <property type="nucleotide sequence ID" value="NZ_CP043028.1"/>
</dbReference>
<reference evidence="3" key="1">
    <citation type="submission" date="2019-08" db="EMBL/GenBank/DDBJ databases">
        <title>Complete Genome Sequence of the Polysaccharide-Degrading Rumen Bacterium Pseudobutyrivibrio xylanivorans MA3014.</title>
        <authorList>
            <person name="Palevich N."/>
            <person name="Maclean P.H."/>
            <person name="Kelly W.J."/>
            <person name="Leahy S.C."/>
            <person name="Rakonjac J."/>
            <person name="Attwood G.T."/>
        </authorList>
    </citation>
    <scope>NUCLEOTIDE SEQUENCE [LARGE SCALE GENOMIC DNA]</scope>
    <source>
        <strain evidence="3">MA3014</strain>
    </source>
</reference>
<evidence type="ECO:0000313" key="3">
    <source>
        <dbReference type="Proteomes" id="UP000327030"/>
    </source>
</evidence>
<sequence length="125" mass="14275">MIKDGNIIDLSDFAERDVKEELAHIKESIISLEKLIDAKEQEPEDSTGNSLARKLKATIRENIEELNLPIEEKCDALEAKLNVIQESISQMKEKQAVNSKIQMVIAVGMLVVTFINLYIFFFIYM</sequence>
<dbReference type="EMBL" id="CP043028">
    <property type="protein sequence ID" value="QFJ55970.1"/>
    <property type="molecule type" value="Genomic_DNA"/>
</dbReference>
<accession>A0A5P6VU56</accession>
<organism evidence="2 3">
    <name type="scientific">Pseudobutyrivibrio xylanivorans</name>
    <dbReference type="NCBI Taxonomy" id="185007"/>
    <lineage>
        <taxon>Bacteria</taxon>
        <taxon>Bacillati</taxon>
        <taxon>Bacillota</taxon>
        <taxon>Clostridia</taxon>
        <taxon>Lachnospirales</taxon>
        <taxon>Lachnospiraceae</taxon>
        <taxon>Pseudobutyrivibrio</taxon>
    </lineage>
</organism>
<feature type="transmembrane region" description="Helical" evidence="1">
    <location>
        <begin position="101"/>
        <end position="124"/>
    </location>
</feature>
<dbReference type="KEGG" id="pxv:FXF36_14255"/>
<keyword evidence="1" id="KW-0812">Transmembrane</keyword>
<dbReference type="Proteomes" id="UP000327030">
    <property type="component" value="Chromosome 1"/>
</dbReference>
<proteinExistence type="predicted"/>
<keyword evidence="1" id="KW-0472">Membrane</keyword>
<protein>
    <submittedName>
        <fullName evidence="2">Uncharacterized protein</fullName>
    </submittedName>
</protein>
<evidence type="ECO:0000313" key="2">
    <source>
        <dbReference type="EMBL" id="QFJ55970.1"/>
    </source>
</evidence>
<name>A0A5P6VU56_PSEXY</name>
<keyword evidence="1" id="KW-1133">Transmembrane helix</keyword>
<dbReference type="AlphaFoldDB" id="A0A5P6VU56"/>
<dbReference type="OrthoDB" id="2053236at2"/>